<dbReference type="InterPro" id="IPR034086">
    <property type="entry name" value="PMEI_plant"/>
</dbReference>
<sequence length="191" mass="21440">MNMAFFMTMPSVVVLVLLLILSPPLLSHQPKNFAVADYKLMQSLCHKSNTPETCMRCLKSSKGAVTADSVGIATVIVRCMKVKARTLAQNITKLDSTSDANLRSISKRCGRDYGHYIARKYLTETKHALQNHKFDNAESFVIGALRLNRACHRDLKGNFHEKVPSNVFIDMKAYEELSEAVSRIIEKLHKG</sequence>
<keyword evidence="7" id="KW-1185">Reference proteome</keyword>
<dbReference type="EMBL" id="OY731402">
    <property type="protein sequence ID" value="CAJ1958165.1"/>
    <property type="molecule type" value="Genomic_DNA"/>
</dbReference>
<dbReference type="Proteomes" id="UP001189624">
    <property type="component" value="Chromosome 5"/>
</dbReference>
<dbReference type="AlphaFoldDB" id="A0AA86SNR9"/>
<accession>A0AA86SNR9</accession>
<dbReference type="CDD" id="cd15797">
    <property type="entry name" value="PMEI"/>
    <property type="match status" value="1"/>
</dbReference>
<gene>
    <name evidence="6" type="ORF">AYBTSS11_LOCUS17591</name>
</gene>
<dbReference type="Pfam" id="PF04043">
    <property type="entry name" value="PMEI"/>
    <property type="match status" value="1"/>
</dbReference>
<evidence type="ECO:0000256" key="2">
    <source>
        <dbReference type="ARBA" id="ARBA00023157"/>
    </source>
</evidence>
<feature type="signal peptide" evidence="4">
    <location>
        <begin position="1"/>
        <end position="27"/>
    </location>
</feature>
<keyword evidence="1 4" id="KW-0732">Signal</keyword>
<dbReference type="PANTHER" id="PTHR35357:SF8">
    <property type="entry name" value="OS01G0111000 PROTEIN"/>
    <property type="match status" value="1"/>
</dbReference>
<dbReference type="PANTHER" id="PTHR35357">
    <property type="entry name" value="OS02G0537100 PROTEIN"/>
    <property type="match status" value="1"/>
</dbReference>
<dbReference type="SUPFAM" id="SSF101148">
    <property type="entry name" value="Plant invertase/pectin methylesterase inhibitor"/>
    <property type="match status" value="1"/>
</dbReference>
<evidence type="ECO:0000313" key="7">
    <source>
        <dbReference type="Proteomes" id="UP001189624"/>
    </source>
</evidence>
<dbReference type="GO" id="GO:0046910">
    <property type="term" value="F:pectinesterase inhibitor activity"/>
    <property type="evidence" value="ECO:0007669"/>
    <property type="project" value="InterPro"/>
</dbReference>
<dbReference type="Gene3D" id="1.20.140.40">
    <property type="entry name" value="Invertase/pectin methylesterase inhibitor family protein"/>
    <property type="match status" value="1"/>
</dbReference>
<feature type="domain" description="Pectinesterase inhibitor" evidence="5">
    <location>
        <begin position="40"/>
        <end position="165"/>
    </location>
</feature>
<organism evidence="6 7">
    <name type="scientific">Sphenostylis stenocarpa</name>
    <dbReference type="NCBI Taxonomy" id="92480"/>
    <lineage>
        <taxon>Eukaryota</taxon>
        <taxon>Viridiplantae</taxon>
        <taxon>Streptophyta</taxon>
        <taxon>Embryophyta</taxon>
        <taxon>Tracheophyta</taxon>
        <taxon>Spermatophyta</taxon>
        <taxon>Magnoliopsida</taxon>
        <taxon>eudicotyledons</taxon>
        <taxon>Gunneridae</taxon>
        <taxon>Pentapetalae</taxon>
        <taxon>rosids</taxon>
        <taxon>fabids</taxon>
        <taxon>Fabales</taxon>
        <taxon>Fabaceae</taxon>
        <taxon>Papilionoideae</taxon>
        <taxon>50 kb inversion clade</taxon>
        <taxon>NPAAA clade</taxon>
        <taxon>indigoferoid/millettioid clade</taxon>
        <taxon>Phaseoleae</taxon>
        <taxon>Sphenostylis</taxon>
    </lineage>
</organism>
<dbReference type="InterPro" id="IPR035513">
    <property type="entry name" value="Invertase/methylesterase_inhib"/>
</dbReference>
<comment type="similarity">
    <text evidence="3">Belongs to the PMEI family.</text>
</comment>
<name>A0AA86SNR9_9FABA</name>
<evidence type="ECO:0000259" key="5">
    <source>
        <dbReference type="Pfam" id="PF04043"/>
    </source>
</evidence>
<dbReference type="InterPro" id="IPR006501">
    <property type="entry name" value="Pectinesterase_inhib_dom"/>
</dbReference>
<evidence type="ECO:0000256" key="3">
    <source>
        <dbReference type="ARBA" id="ARBA00038471"/>
    </source>
</evidence>
<dbReference type="Gramene" id="rna-AYBTSS11_LOCUS17591">
    <property type="protein sequence ID" value="CAJ1958165.1"/>
    <property type="gene ID" value="gene-AYBTSS11_LOCUS17591"/>
</dbReference>
<keyword evidence="2" id="KW-1015">Disulfide bond</keyword>
<reference evidence="6" key="1">
    <citation type="submission" date="2023-10" db="EMBL/GenBank/DDBJ databases">
        <authorList>
            <person name="Domelevo Entfellner J.-B."/>
        </authorList>
    </citation>
    <scope>NUCLEOTIDE SEQUENCE</scope>
</reference>
<proteinExistence type="inferred from homology"/>
<evidence type="ECO:0000313" key="6">
    <source>
        <dbReference type="EMBL" id="CAJ1958165.1"/>
    </source>
</evidence>
<evidence type="ECO:0000256" key="4">
    <source>
        <dbReference type="SAM" id="SignalP"/>
    </source>
</evidence>
<evidence type="ECO:0000256" key="1">
    <source>
        <dbReference type="ARBA" id="ARBA00022729"/>
    </source>
</evidence>
<feature type="chain" id="PRO_5041661642" description="Pectinesterase inhibitor domain-containing protein" evidence="4">
    <location>
        <begin position="28"/>
        <end position="191"/>
    </location>
</feature>
<protein>
    <recommendedName>
        <fullName evidence="5">Pectinesterase inhibitor domain-containing protein</fullName>
    </recommendedName>
</protein>
<dbReference type="NCBIfam" id="TIGR01614">
    <property type="entry name" value="PME_inhib"/>
    <property type="match status" value="1"/>
</dbReference>